<accession>A0A177YH68</accession>
<evidence type="ECO:0000313" key="1">
    <source>
        <dbReference type="EMBL" id="OAK54884.1"/>
    </source>
</evidence>
<dbReference type="SUPFAM" id="SSF51905">
    <property type="entry name" value="FAD/NAD(P)-binding domain"/>
    <property type="match status" value="1"/>
</dbReference>
<dbReference type="PANTHER" id="PTHR39757:SF5">
    <property type="entry name" value="OS02G0190600 PROTEIN"/>
    <property type="match status" value="1"/>
</dbReference>
<keyword evidence="2" id="KW-1185">Reference proteome</keyword>
<dbReference type="PANTHER" id="PTHR39757">
    <property type="match status" value="1"/>
</dbReference>
<evidence type="ECO:0000313" key="2">
    <source>
        <dbReference type="Proteomes" id="UP000077519"/>
    </source>
</evidence>
<name>A0A177YH68_9NOCA</name>
<proteinExistence type="predicted"/>
<reference evidence="1 2" key="1">
    <citation type="submission" date="2016-03" db="EMBL/GenBank/DDBJ databases">
        <title>Genome sequence of Rhodococcus kyotonensis KB10.</title>
        <authorList>
            <person name="Jeong H."/>
            <person name="Hong C.E."/>
            <person name="Jo S.H."/>
            <person name="Park J.M."/>
        </authorList>
    </citation>
    <scope>NUCLEOTIDE SEQUENCE [LARGE SCALE GENOMIC DNA]</scope>
    <source>
        <strain evidence="1 2">KB10</strain>
    </source>
</reference>
<organism evidence="1 2">
    <name type="scientific">Rhodococcoides kyotonense</name>
    <dbReference type="NCBI Taxonomy" id="398843"/>
    <lineage>
        <taxon>Bacteria</taxon>
        <taxon>Bacillati</taxon>
        <taxon>Actinomycetota</taxon>
        <taxon>Actinomycetes</taxon>
        <taxon>Mycobacteriales</taxon>
        <taxon>Nocardiaceae</taxon>
        <taxon>Rhodococcoides</taxon>
    </lineage>
</organism>
<sequence length="359" mass="38751">MGPAGRSLMHRAEASGIDVLGIDAHPNRTWTPTYSAWADELPSWLPLSVAASSTTRPAAWTTRRQAIERTYCVLDTPALQRALVVDPARVVAATATDVRCHQVTLADGRVIHGRTVVDARGSVGMAGLAEQTAYGVVVERHVGEKLLEGEGAWFMDWRSDNGSDPADTPSFLYAVALDEHRILLEETCLVGAPALTSDVLRDRLVQRLSTRGLDLTGDEAVERVKFAVQPPPRDRADRGVRRFGARSASMHPATGYSVAASLATTDAFLATVTSGRSGHSPSIWAVQRLRNLGLRTALNLEARQIPDFFASFFELSVPLQTAYLSGGNDLRGTLGAMMRMFPTLPPSARLAIARTVAGR</sequence>
<dbReference type="InterPro" id="IPR036188">
    <property type="entry name" value="FAD/NAD-bd_sf"/>
</dbReference>
<protein>
    <submittedName>
        <fullName evidence="1">Lycopene cyclase</fullName>
    </submittedName>
</protein>
<gene>
    <name evidence="1" type="ORF">A3K89_02270</name>
</gene>
<dbReference type="AlphaFoldDB" id="A0A177YH68"/>
<dbReference type="Proteomes" id="UP000077519">
    <property type="component" value="Unassembled WGS sequence"/>
</dbReference>
<dbReference type="EMBL" id="LVHI01000012">
    <property type="protein sequence ID" value="OAK54884.1"/>
    <property type="molecule type" value="Genomic_DNA"/>
</dbReference>
<comment type="caution">
    <text evidence="1">The sequence shown here is derived from an EMBL/GenBank/DDBJ whole genome shotgun (WGS) entry which is preliminary data.</text>
</comment>
<dbReference type="Pfam" id="PF05834">
    <property type="entry name" value="Lycopene_cycl"/>
    <property type="match status" value="1"/>
</dbReference>